<dbReference type="InterPro" id="IPR002645">
    <property type="entry name" value="STAS_dom"/>
</dbReference>
<dbReference type="InterPro" id="IPR036513">
    <property type="entry name" value="STAS_dom_sf"/>
</dbReference>
<dbReference type="NCBIfam" id="TIGR00377">
    <property type="entry name" value="ant_ant_sig"/>
    <property type="match status" value="1"/>
</dbReference>
<dbReference type="AlphaFoldDB" id="A0AA51RV61"/>
<accession>A0AA51RV61</accession>
<proteinExistence type="inferred from homology"/>
<dbReference type="KEGG" id="plei:Q9312_04545"/>
<dbReference type="PANTHER" id="PTHR33495:SF2">
    <property type="entry name" value="ANTI-SIGMA FACTOR ANTAGONIST TM_1081-RELATED"/>
    <property type="match status" value="1"/>
</dbReference>
<sequence>MGYTTTENGDHTTIFLTGEVDLERSPLARKVLLETVEKGQHLIVDMSDVEYIDSSGVASLVEALQASKKKNLDFALQQVSEPALKVFRLARLEKVFEIR</sequence>
<dbReference type="PROSITE" id="PS50801">
    <property type="entry name" value="STAS"/>
    <property type="match status" value="1"/>
</dbReference>
<dbReference type="SUPFAM" id="SSF52091">
    <property type="entry name" value="SpoIIaa-like"/>
    <property type="match status" value="1"/>
</dbReference>
<comment type="similarity">
    <text evidence="1 2">Belongs to the anti-sigma-factor antagonist family.</text>
</comment>
<dbReference type="Gene3D" id="3.30.750.24">
    <property type="entry name" value="STAS domain"/>
    <property type="match status" value="1"/>
</dbReference>
<keyword evidence="5" id="KW-1185">Reference proteome</keyword>
<evidence type="ECO:0000259" key="3">
    <source>
        <dbReference type="PROSITE" id="PS50801"/>
    </source>
</evidence>
<gene>
    <name evidence="4" type="ORF">Q9312_04545</name>
</gene>
<dbReference type="EMBL" id="CP133548">
    <property type="protein sequence ID" value="WMS88187.1"/>
    <property type="molecule type" value="Genomic_DNA"/>
</dbReference>
<dbReference type="Pfam" id="PF01740">
    <property type="entry name" value="STAS"/>
    <property type="match status" value="1"/>
</dbReference>
<dbReference type="Proteomes" id="UP001239782">
    <property type="component" value="Chromosome"/>
</dbReference>
<dbReference type="InterPro" id="IPR003658">
    <property type="entry name" value="Anti-sigma_ant"/>
</dbReference>
<evidence type="ECO:0000313" key="4">
    <source>
        <dbReference type="EMBL" id="WMS88187.1"/>
    </source>
</evidence>
<feature type="domain" description="STAS" evidence="3">
    <location>
        <begin position="1"/>
        <end position="99"/>
    </location>
</feature>
<evidence type="ECO:0000256" key="1">
    <source>
        <dbReference type="ARBA" id="ARBA00009013"/>
    </source>
</evidence>
<dbReference type="CDD" id="cd07043">
    <property type="entry name" value="STAS_anti-anti-sigma_factors"/>
    <property type="match status" value="1"/>
</dbReference>
<dbReference type="RefSeq" id="WP_309203391.1">
    <property type="nucleotide sequence ID" value="NZ_CP133548.1"/>
</dbReference>
<evidence type="ECO:0000313" key="5">
    <source>
        <dbReference type="Proteomes" id="UP001239782"/>
    </source>
</evidence>
<protein>
    <recommendedName>
        <fullName evidence="2">Anti-sigma factor antagonist</fullName>
    </recommendedName>
</protein>
<evidence type="ECO:0000256" key="2">
    <source>
        <dbReference type="RuleBase" id="RU003749"/>
    </source>
</evidence>
<organism evidence="4 5">
    <name type="scientific">Pleionea litopenaei</name>
    <dbReference type="NCBI Taxonomy" id="3070815"/>
    <lineage>
        <taxon>Bacteria</taxon>
        <taxon>Pseudomonadati</taxon>
        <taxon>Pseudomonadota</taxon>
        <taxon>Gammaproteobacteria</taxon>
        <taxon>Oceanospirillales</taxon>
        <taxon>Pleioneaceae</taxon>
        <taxon>Pleionea</taxon>
    </lineage>
</organism>
<dbReference type="PANTHER" id="PTHR33495">
    <property type="entry name" value="ANTI-SIGMA FACTOR ANTAGONIST TM_1081-RELATED-RELATED"/>
    <property type="match status" value="1"/>
</dbReference>
<reference evidence="4 5" key="1">
    <citation type="submission" date="2023-08" db="EMBL/GenBank/DDBJ databases">
        <title>Pleionea litopenaei sp. nov., isolated from stomach of juvenile Litopenaeus vannamei.</title>
        <authorList>
            <person name="Rho A.M."/>
            <person name="Hwang C.Y."/>
        </authorList>
    </citation>
    <scope>NUCLEOTIDE SEQUENCE [LARGE SCALE GENOMIC DNA]</scope>
    <source>
        <strain evidence="4 5">HL-JVS1</strain>
    </source>
</reference>
<name>A0AA51RV61_9GAMM</name>
<dbReference type="GO" id="GO:0043856">
    <property type="term" value="F:anti-sigma factor antagonist activity"/>
    <property type="evidence" value="ECO:0007669"/>
    <property type="project" value="InterPro"/>
</dbReference>